<dbReference type="CDD" id="cd04301">
    <property type="entry name" value="NAT_SF"/>
    <property type="match status" value="1"/>
</dbReference>
<sequence length="254" mass="27222">MPERVTTGDVAPLGHRRLGSGRAPDEASILMPDAVTLAAAAARSAPALTLRPWADDDVTALVAAYQDPAMRRWSTAAPRDHAAGRAWITEHQDGWSDGHQFAFAVLEDAADAADAATTDDIRTARPRLVGHVVLREVTPGEPAAEVGYWTAAHARGRGVAHRALATVTAWAFDTFGPDGLRRLELLHQVDNVASCRVAERTGYVLQDVLPPWPPVYPLEGHRHVRTGPPPATGGRAAPPGSRRRTGPAWPGPRR</sequence>
<dbReference type="InterPro" id="IPR016181">
    <property type="entry name" value="Acyl_CoA_acyltransferase"/>
</dbReference>
<evidence type="ECO:0000313" key="3">
    <source>
        <dbReference type="EMBL" id="MFD2024864.1"/>
    </source>
</evidence>
<comment type="caution">
    <text evidence="3">The sequence shown here is derived from an EMBL/GenBank/DDBJ whole genome shotgun (WGS) entry which is preliminary data.</text>
</comment>
<reference evidence="4" key="1">
    <citation type="journal article" date="2019" name="Int. J. Syst. Evol. Microbiol.">
        <title>The Global Catalogue of Microorganisms (GCM) 10K type strain sequencing project: providing services to taxonomists for standard genome sequencing and annotation.</title>
        <authorList>
            <consortium name="The Broad Institute Genomics Platform"/>
            <consortium name="The Broad Institute Genome Sequencing Center for Infectious Disease"/>
            <person name="Wu L."/>
            <person name="Ma J."/>
        </authorList>
    </citation>
    <scope>NUCLEOTIDE SEQUENCE [LARGE SCALE GENOMIC DNA]</scope>
    <source>
        <strain evidence="4">CCM 7043</strain>
    </source>
</reference>
<feature type="region of interest" description="Disordered" evidence="1">
    <location>
        <begin position="220"/>
        <end position="254"/>
    </location>
</feature>
<dbReference type="InterPro" id="IPR051908">
    <property type="entry name" value="Ribosomal_N-acetyltransferase"/>
</dbReference>
<accession>A0ABW4V4S4</accession>
<dbReference type="PANTHER" id="PTHR43441:SF10">
    <property type="entry name" value="ACETYLTRANSFERASE"/>
    <property type="match status" value="1"/>
</dbReference>
<organism evidence="3 4">
    <name type="scientific">Promicromonospora aerolata</name>
    <dbReference type="NCBI Taxonomy" id="195749"/>
    <lineage>
        <taxon>Bacteria</taxon>
        <taxon>Bacillati</taxon>
        <taxon>Actinomycetota</taxon>
        <taxon>Actinomycetes</taxon>
        <taxon>Micrococcales</taxon>
        <taxon>Promicromonosporaceae</taxon>
        <taxon>Promicromonospora</taxon>
    </lineage>
</organism>
<evidence type="ECO:0000256" key="1">
    <source>
        <dbReference type="SAM" id="MobiDB-lite"/>
    </source>
</evidence>
<dbReference type="Proteomes" id="UP001597338">
    <property type="component" value="Unassembled WGS sequence"/>
</dbReference>
<dbReference type="PROSITE" id="PS51186">
    <property type="entry name" value="GNAT"/>
    <property type="match status" value="1"/>
</dbReference>
<keyword evidence="3" id="KW-0808">Transferase</keyword>
<evidence type="ECO:0000313" key="4">
    <source>
        <dbReference type="Proteomes" id="UP001597338"/>
    </source>
</evidence>
<name>A0ABW4V4S4_9MICO</name>
<gene>
    <name evidence="3" type="ORF">ACFSL2_05010</name>
</gene>
<keyword evidence="3" id="KW-0012">Acyltransferase</keyword>
<dbReference type="InterPro" id="IPR000182">
    <property type="entry name" value="GNAT_dom"/>
</dbReference>
<evidence type="ECO:0000259" key="2">
    <source>
        <dbReference type="PROSITE" id="PS51186"/>
    </source>
</evidence>
<keyword evidence="4" id="KW-1185">Reference proteome</keyword>
<dbReference type="Gene3D" id="3.40.630.30">
    <property type="match status" value="1"/>
</dbReference>
<protein>
    <submittedName>
        <fullName evidence="3">GNAT family N-acetyltransferase</fullName>
        <ecNumber evidence="3">2.3.-.-</ecNumber>
    </submittedName>
</protein>
<feature type="domain" description="N-acetyltransferase" evidence="2">
    <location>
        <begin position="48"/>
        <end position="225"/>
    </location>
</feature>
<dbReference type="SUPFAM" id="SSF55729">
    <property type="entry name" value="Acyl-CoA N-acyltransferases (Nat)"/>
    <property type="match status" value="1"/>
</dbReference>
<dbReference type="EMBL" id="JBHUHF010000001">
    <property type="protein sequence ID" value="MFD2024864.1"/>
    <property type="molecule type" value="Genomic_DNA"/>
</dbReference>
<dbReference type="PANTHER" id="PTHR43441">
    <property type="entry name" value="RIBOSOMAL-PROTEIN-SERINE ACETYLTRANSFERASE"/>
    <property type="match status" value="1"/>
</dbReference>
<dbReference type="RefSeq" id="WP_377196787.1">
    <property type="nucleotide sequence ID" value="NZ_JBHUHF010000001.1"/>
</dbReference>
<dbReference type="GO" id="GO:0016746">
    <property type="term" value="F:acyltransferase activity"/>
    <property type="evidence" value="ECO:0007669"/>
    <property type="project" value="UniProtKB-KW"/>
</dbReference>
<dbReference type="EC" id="2.3.-.-" evidence="3"/>
<dbReference type="Pfam" id="PF13302">
    <property type="entry name" value="Acetyltransf_3"/>
    <property type="match status" value="1"/>
</dbReference>
<proteinExistence type="predicted"/>